<proteinExistence type="predicted"/>
<protein>
    <submittedName>
        <fullName evidence="2">Uncharacterized protein</fullName>
    </submittedName>
</protein>
<dbReference type="AlphaFoldDB" id="A0A562L497"/>
<sequence length="78" mass="8562">MDMGMGVVVPVRMAMGMAMSVVVMMGLGGGGNHLETLYYNIAPVHAGLRVYRSAWRWRPPRTEMAPTRRSGTRRTGPA</sequence>
<gene>
    <name evidence="2" type="ORF">IQ17_04110</name>
</gene>
<evidence type="ECO:0000256" key="1">
    <source>
        <dbReference type="SAM" id="Phobius"/>
    </source>
</evidence>
<keyword evidence="3" id="KW-1185">Reference proteome</keyword>
<evidence type="ECO:0000313" key="3">
    <source>
        <dbReference type="Proteomes" id="UP000317176"/>
    </source>
</evidence>
<comment type="caution">
    <text evidence="2">The sequence shown here is derived from an EMBL/GenBank/DDBJ whole genome shotgun (WGS) entry which is preliminary data.</text>
</comment>
<organism evidence="2 3">
    <name type="scientific">Bradyrhizobium daqingense</name>
    <dbReference type="NCBI Taxonomy" id="993502"/>
    <lineage>
        <taxon>Bacteria</taxon>
        <taxon>Pseudomonadati</taxon>
        <taxon>Pseudomonadota</taxon>
        <taxon>Alphaproteobacteria</taxon>
        <taxon>Hyphomicrobiales</taxon>
        <taxon>Nitrobacteraceae</taxon>
        <taxon>Bradyrhizobium</taxon>
    </lineage>
</organism>
<dbReference type="Proteomes" id="UP000317176">
    <property type="component" value="Unassembled WGS sequence"/>
</dbReference>
<name>A0A562L497_9BRAD</name>
<feature type="transmembrane region" description="Helical" evidence="1">
    <location>
        <begin position="6"/>
        <end position="27"/>
    </location>
</feature>
<keyword evidence="1" id="KW-0472">Membrane</keyword>
<accession>A0A562L497</accession>
<keyword evidence="1" id="KW-0812">Transmembrane</keyword>
<evidence type="ECO:0000313" key="2">
    <source>
        <dbReference type="EMBL" id="TWI02497.1"/>
    </source>
</evidence>
<reference evidence="2 3" key="1">
    <citation type="journal article" date="2015" name="Stand. Genomic Sci.">
        <title>Genomic Encyclopedia of Bacterial and Archaeal Type Strains, Phase III: the genomes of soil and plant-associated and newly described type strains.</title>
        <authorList>
            <person name="Whitman W.B."/>
            <person name="Woyke T."/>
            <person name="Klenk H.P."/>
            <person name="Zhou Y."/>
            <person name="Lilburn T.G."/>
            <person name="Beck B.J."/>
            <person name="De Vos P."/>
            <person name="Vandamme P."/>
            <person name="Eisen J.A."/>
            <person name="Garrity G."/>
            <person name="Hugenholtz P."/>
            <person name="Kyrpides N.C."/>
        </authorList>
    </citation>
    <scope>NUCLEOTIDE SEQUENCE [LARGE SCALE GENOMIC DNA]</scope>
    <source>
        <strain evidence="2 3">CGMCC 1.10947</strain>
    </source>
</reference>
<dbReference type="EMBL" id="VLKL01000011">
    <property type="protein sequence ID" value="TWI02497.1"/>
    <property type="molecule type" value="Genomic_DNA"/>
</dbReference>
<keyword evidence="1" id="KW-1133">Transmembrane helix</keyword>